<dbReference type="PANTHER" id="PTHR31307">
    <property type="entry name" value="TRIHELIX TRANSCRIPTION FACTOR ASIL2"/>
    <property type="match status" value="1"/>
</dbReference>
<evidence type="ECO:0000313" key="3">
    <source>
        <dbReference type="EMBL" id="KAF8683814.1"/>
    </source>
</evidence>
<keyword evidence="4" id="KW-1185">Reference proteome</keyword>
<feature type="region of interest" description="Disordered" evidence="1">
    <location>
        <begin position="512"/>
        <end position="552"/>
    </location>
</feature>
<feature type="domain" description="Myb/SANT-like DNA-binding" evidence="2">
    <location>
        <begin position="34"/>
        <end position="120"/>
    </location>
</feature>
<dbReference type="AlphaFoldDB" id="A0A835B961"/>
<evidence type="ECO:0000259" key="2">
    <source>
        <dbReference type="Pfam" id="PF13837"/>
    </source>
</evidence>
<evidence type="ECO:0000313" key="4">
    <source>
        <dbReference type="Proteomes" id="UP000636709"/>
    </source>
</evidence>
<evidence type="ECO:0000256" key="1">
    <source>
        <dbReference type="SAM" id="MobiDB-lite"/>
    </source>
</evidence>
<feature type="compositionally biased region" description="Low complexity" evidence="1">
    <location>
        <begin position="364"/>
        <end position="382"/>
    </location>
</feature>
<dbReference type="InterPro" id="IPR044822">
    <property type="entry name" value="Myb_DNA-bind_4"/>
</dbReference>
<dbReference type="Proteomes" id="UP000636709">
    <property type="component" value="Unassembled WGS sequence"/>
</dbReference>
<comment type="caution">
    <text evidence="3">The sequence shown here is derived from an EMBL/GenBank/DDBJ whole genome shotgun (WGS) entry which is preliminary data.</text>
</comment>
<feature type="compositionally biased region" description="Low complexity" evidence="1">
    <location>
        <begin position="278"/>
        <end position="289"/>
    </location>
</feature>
<reference evidence="3" key="1">
    <citation type="submission" date="2020-07" db="EMBL/GenBank/DDBJ databases">
        <title>Genome sequence and genetic diversity analysis of an under-domesticated orphan crop, white fonio (Digitaria exilis).</title>
        <authorList>
            <person name="Bennetzen J.L."/>
            <person name="Chen S."/>
            <person name="Ma X."/>
            <person name="Wang X."/>
            <person name="Yssel A.E.J."/>
            <person name="Chaluvadi S.R."/>
            <person name="Johnson M."/>
            <person name="Gangashetty P."/>
            <person name="Hamidou F."/>
            <person name="Sanogo M.D."/>
            <person name="Zwaenepoel A."/>
            <person name="Wallace J."/>
            <person name="Van De Peer Y."/>
            <person name="Van Deynze A."/>
        </authorList>
    </citation>
    <scope>NUCLEOTIDE SEQUENCE</scope>
    <source>
        <tissue evidence="3">Leaves</tissue>
    </source>
</reference>
<sequence>MFESPTSLPAHSSQPPIDPSASAPVMQPSSGRKPNWSDGETSALIDAWGNARQRRQPRPLLLTDWRAAASAVNAHRAAAGRRVNRTRAQCQTRIRTLKKRYREELSRRPPSGWPHLPRLRAFLANPDEPPPGFTASVKKEVKEEGEAGGSSGLDWRWRVPIPRRPRNAGAGSVGFCPAATVMKLAEVYERVELARIGAEKDKMEMEVQQAVLGAVKSSLIACNPPRCTTCNSVWVAREASTMTLDANGTRSSVLTHPSPSASGRARGGTRPCRATVTARLPLAKLPAARAHSKTDRTQTETGTAPSQPKADPAQSVTAAPEPACSPCVAPCHQVGVPRHATPPHRSTDRSIKPNGQQHKHHTRPLTAAPTRPPARARFPPRASSSLLRPARPSTAGMSSTRRRPPPPPPVWTPEPWSDGETSELLDAWGPRHLRARGGALRPGDWRACAAAVTSRRAAEGRAPRTVDQCKNRVDYLKKRLRAERARPKGAPPPPPPVSGWLDRLRALLRLAPSTPHHRPGAASAESKEEEDEEDKESGGAPLPRDWPPVPKRPRTAVLLLSPLTAASGEHAEGGGKRCTEVAAALDRLAGTYERVEAAKQREATRLEERRLETMRDLQIERMRLLVDVAVTTSVGLDGAAAAATAGGDF</sequence>
<feature type="region of interest" description="Disordered" evidence="1">
    <location>
        <begin position="1"/>
        <end position="41"/>
    </location>
</feature>
<protein>
    <recommendedName>
        <fullName evidence="2">Myb/SANT-like DNA-binding domain-containing protein</fullName>
    </recommendedName>
</protein>
<feature type="region of interest" description="Disordered" evidence="1">
    <location>
        <begin position="247"/>
        <end position="323"/>
    </location>
</feature>
<dbReference type="InterPro" id="IPR044823">
    <property type="entry name" value="ASIL1/2-like"/>
</dbReference>
<dbReference type="Pfam" id="PF13837">
    <property type="entry name" value="Myb_DNA-bind_4"/>
    <property type="match status" value="2"/>
</dbReference>
<dbReference type="GO" id="GO:0005634">
    <property type="term" value="C:nucleus"/>
    <property type="evidence" value="ECO:0007669"/>
    <property type="project" value="TreeGrafter"/>
</dbReference>
<proteinExistence type="predicted"/>
<feature type="region of interest" description="Disordered" evidence="1">
    <location>
        <begin position="480"/>
        <end position="500"/>
    </location>
</feature>
<accession>A0A835B961</accession>
<dbReference type="OrthoDB" id="691233at2759"/>
<dbReference type="PANTHER" id="PTHR31307:SF37">
    <property type="entry name" value="OS11G0549670 PROTEIN"/>
    <property type="match status" value="1"/>
</dbReference>
<dbReference type="EMBL" id="JACEFO010002102">
    <property type="protein sequence ID" value="KAF8683814.1"/>
    <property type="molecule type" value="Genomic_DNA"/>
</dbReference>
<name>A0A835B961_9POAL</name>
<feature type="compositionally biased region" description="Polar residues" evidence="1">
    <location>
        <begin position="247"/>
        <end position="261"/>
    </location>
</feature>
<feature type="domain" description="Myb/SANT-like DNA-binding" evidence="2">
    <location>
        <begin position="415"/>
        <end position="491"/>
    </location>
</feature>
<feature type="compositionally biased region" description="Polar residues" evidence="1">
    <location>
        <begin position="1"/>
        <end position="15"/>
    </location>
</feature>
<dbReference type="GO" id="GO:0000976">
    <property type="term" value="F:transcription cis-regulatory region binding"/>
    <property type="evidence" value="ECO:0007669"/>
    <property type="project" value="TreeGrafter"/>
</dbReference>
<feature type="region of interest" description="Disordered" evidence="1">
    <location>
        <begin position="335"/>
        <end position="423"/>
    </location>
</feature>
<organism evidence="3 4">
    <name type="scientific">Digitaria exilis</name>
    <dbReference type="NCBI Taxonomy" id="1010633"/>
    <lineage>
        <taxon>Eukaryota</taxon>
        <taxon>Viridiplantae</taxon>
        <taxon>Streptophyta</taxon>
        <taxon>Embryophyta</taxon>
        <taxon>Tracheophyta</taxon>
        <taxon>Spermatophyta</taxon>
        <taxon>Magnoliopsida</taxon>
        <taxon>Liliopsida</taxon>
        <taxon>Poales</taxon>
        <taxon>Poaceae</taxon>
        <taxon>PACMAD clade</taxon>
        <taxon>Panicoideae</taxon>
        <taxon>Panicodae</taxon>
        <taxon>Paniceae</taxon>
        <taxon>Anthephorinae</taxon>
        <taxon>Digitaria</taxon>
    </lineage>
</organism>
<gene>
    <name evidence="3" type="ORF">HU200_044749</name>
</gene>